<sequence>MTATQIAIVTEMRDGELIPIPLKANAIVLQGTFALVDATGFAISSTTAVAGTQKCLGVWDNSADNTGGADADRVACVRRNKQFLFANLSTDALTQADLGATVYVADNQTVAKSSNTNARPVAGKFMGFDAQYPEYVWVEIQ</sequence>
<gene>
    <name evidence="1" type="ORF">APD33_10870</name>
</gene>
<evidence type="ECO:0000313" key="1">
    <source>
        <dbReference type="EMBL" id="KQE04660.1"/>
    </source>
</evidence>
<dbReference type="Proteomes" id="UP000051449">
    <property type="component" value="Unassembled WGS sequence"/>
</dbReference>
<dbReference type="KEGG" id="abau:IX87_21385"/>
<proteinExistence type="predicted"/>
<reference evidence="1 2" key="1">
    <citation type="submission" date="2015-10" db="EMBL/GenBank/DDBJ databases">
        <title>The utility of whole genome sequencing in characterizing Acinetobacter epidemiology and analyzing hospital outbreaks.</title>
        <authorList>
            <person name="Ozer E.A."/>
            <person name="Fitzpatrick M.A."/>
            <person name="Hauser A.R."/>
        </authorList>
    </citation>
    <scope>NUCLEOTIDE SEQUENCE [LARGE SCALE GENOMIC DNA]</scope>
    <source>
        <strain evidence="1 2">ABBL072</strain>
    </source>
</reference>
<evidence type="ECO:0008006" key="3">
    <source>
        <dbReference type="Google" id="ProtNLM"/>
    </source>
</evidence>
<name>A0AAP1AAV3_ACIBA</name>
<comment type="caution">
    <text evidence="1">The sequence shown here is derived from an EMBL/GenBank/DDBJ whole genome shotgun (WGS) entry which is preliminary data.</text>
</comment>
<protein>
    <recommendedName>
        <fullName evidence="3">Bacteriophage protein</fullName>
    </recommendedName>
</protein>
<evidence type="ECO:0000313" key="2">
    <source>
        <dbReference type="Proteomes" id="UP000051449"/>
    </source>
</evidence>
<dbReference type="EMBL" id="LLGC01000166">
    <property type="protein sequence ID" value="KQE04660.1"/>
    <property type="molecule type" value="Genomic_DNA"/>
</dbReference>
<dbReference type="RefSeq" id="WP_024437136.1">
    <property type="nucleotide sequence ID" value="NZ_CM125926.1"/>
</dbReference>
<accession>A0AAP1AAV3</accession>
<dbReference type="AlphaFoldDB" id="A0AAP1AAV3"/>
<organism evidence="1 2">
    <name type="scientific">Acinetobacter baumannii</name>
    <dbReference type="NCBI Taxonomy" id="470"/>
    <lineage>
        <taxon>Bacteria</taxon>
        <taxon>Pseudomonadati</taxon>
        <taxon>Pseudomonadota</taxon>
        <taxon>Gammaproteobacteria</taxon>
        <taxon>Moraxellales</taxon>
        <taxon>Moraxellaceae</taxon>
        <taxon>Acinetobacter</taxon>
        <taxon>Acinetobacter calcoaceticus/baumannii complex</taxon>
    </lineage>
</organism>
<dbReference type="KEGG" id="abk:LX00_10600"/>